<organism evidence="3 4">
    <name type="scientific">Aspergillus wentii DTO 134E9</name>
    <dbReference type="NCBI Taxonomy" id="1073089"/>
    <lineage>
        <taxon>Eukaryota</taxon>
        <taxon>Fungi</taxon>
        <taxon>Dikarya</taxon>
        <taxon>Ascomycota</taxon>
        <taxon>Pezizomycotina</taxon>
        <taxon>Eurotiomycetes</taxon>
        <taxon>Eurotiomycetidae</taxon>
        <taxon>Eurotiales</taxon>
        <taxon>Aspergillaceae</taxon>
        <taxon>Aspergillus</taxon>
        <taxon>Aspergillus subgen. Cremei</taxon>
    </lineage>
</organism>
<dbReference type="GeneID" id="63750877"/>
<feature type="compositionally biased region" description="Acidic residues" evidence="1">
    <location>
        <begin position="45"/>
        <end position="60"/>
    </location>
</feature>
<evidence type="ECO:0000259" key="2">
    <source>
        <dbReference type="Pfam" id="PF15377"/>
    </source>
</evidence>
<dbReference type="Pfam" id="PF15377">
    <property type="entry name" value="DUF4604"/>
    <property type="match status" value="1"/>
</dbReference>
<feature type="domain" description="DUF4604" evidence="2">
    <location>
        <begin position="6"/>
        <end position="155"/>
    </location>
</feature>
<name>A0A1L9RRE8_ASPWE</name>
<dbReference type="InterPro" id="IPR027911">
    <property type="entry name" value="DUF4604"/>
</dbReference>
<evidence type="ECO:0000313" key="4">
    <source>
        <dbReference type="Proteomes" id="UP000184383"/>
    </source>
</evidence>
<protein>
    <recommendedName>
        <fullName evidence="2">DUF4604 domain-containing protein</fullName>
    </recommendedName>
</protein>
<dbReference type="Proteomes" id="UP000184383">
    <property type="component" value="Unassembled WGS sequence"/>
</dbReference>
<feature type="compositionally biased region" description="Basic and acidic residues" evidence="1">
    <location>
        <begin position="63"/>
        <end position="80"/>
    </location>
</feature>
<feature type="region of interest" description="Disordered" evidence="1">
    <location>
        <begin position="1"/>
        <end position="156"/>
    </location>
</feature>
<dbReference type="AlphaFoldDB" id="A0A1L9RRE8"/>
<evidence type="ECO:0000256" key="1">
    <source>
        <dbReference type="SAM" id="MobiDB-lite"/>
    </source>
</evidence>
<reference evidence="4" key="1">
    <citation type="journal article" date="2017" name="Genome Biol.">
        <title>Comparative genomics reveals high biological diversity and specific adaptations in the industrially and medically important fungal genus Aspergillus.</title>
        <authorList>
            <person name="de Vries R.P."/>
            <person name="Riley R."/>
            <person name="Wiebenga A."/>
            <person name="Aguilar-Osorio G."/>
            <person name="Amillis S."/>
            <person name="Uchima C.A."/>
            <person name="Anderluh G."/>
            <person name="Asadollahi M."/>
            <person name="Askin M."/>
            <person name="Barry K."/>
            <person name="Battaglia E."/>
            <person name="Bayram O."/>
            <person name="Benocci T."/>
            <person name="Braus-Stromeyer S.A."/>
            <person name="Caldana C."/>
            <person name="Canovas D."/>
            <person name="Cerqueira G.C."/>
            <person name="Chen F."/>
            <person name="Chen W."/>
            <person name="Choi C."/>
            <person name="Clum A."/>
            <person name="Dos Santos R.A."/>
            <person name="Damasio A.R."/>
            <person name="Diallinas G."/>
            <person name="Emri T."/>
            <person name="Fekete E."/>
            <person name="Flipphi M."/>
            <person name="Freyberg S."/>
            <person name="Gallo A."/>
            <person name="Gournas C."/>
            <person name="Habgood R."/>
            <person name="Hainaut M."/>
            <person name="Harispe M.L."/>
            <person name="Henrissat B."/>
            <person name="Hilden K.S."/>
            <person name="Hope R."/>
            <person name="Hossain A."/>
            <person name="Karabika E."/>
            <person name="Karaffa L."/>
            <person name="Karanyi Z."/>
            <person name="Krasevec N."/>
            <person name="Kuo A."/>
            <person name="Kusch H."/>
            <person name="LaButti K."/>
            <person name="Lagendijk E.L."/>
            <person name="Lapidus A."/>
            <person name="Levasseur A."/>
            <person name="Lindquist E."/>
            <person name="Lipzen A."/>
            <person name="Logrieco A.F."/>
            <person name="MacCabe A."/>
            <person name="Maekelae M.R."/>
            <person name="Malavazi I."/>
            <person name="Melin P."/>
            <person name="Meyer V."/>
            <person name="Mielnichuk N."/>
            <person name="Miskei M."/>
            <person name="Molnar A.P."/>
            <person name="Mule G."/>
            <person name="Ngan C.Y."/>
            <person name="Orejas M."/>
            <person name="Orosz E."/>
            <person name="Ouedraogo J.P."/>
            <person name="Overkamp K.M."/>
            <person name="Park H.-S."/>
            <person name="Perrone G."/>
            <person name="Piumi F."/>
            <person name="Punt P.J."/>
            <person name="Ram A.F."/>
            <person name="Ramon A."/>
            <person name="Rauscher S."/>
            <person name="Record E."/>
            <person name="Riano-Pachon D.M."/>
            <person name="Robert V."/>
            <person name="Roehrig J."/>
            <person name="Ruller R."/>
            <person name="Salamov A."/>
            <person name="Salih N.S."/>
            <person name="Samson R.A."/>
            <person name="Sandor E."/>
            <person name="Sanguinetti M."/>
            <person name="Schuetze T."/>
            <person name="Sepcic K."/>
            <person name="Shelest E."/>
            <person name="Sherlock G."/>
            <person name="Sophianopoulou V."/>
            <person name="Squina F.M."/>
            <person name="Sun H."/>
            <person name="Susca A."/>
            <person name="Todd R.B."/>
            <person name="Tsang A."/>
            <person name="Unkles S.E."/>
            <person name="van de Wiele N."/>
            <person name="van Rossen-Uffink D."/>
            <person name="Oliveira J.V."/>
            <person name="Vesth T.C."/>
            <person name="Visser J."/>
            <person name="Yu J.-H."/>
            <person name="Zhou M."/>
            <person name="Andersen M.R."/>
            <person name="Archer D.B."/>
            <person name="Baker S.E."/>
            <person name="Benoit I."/>
            <person name="Brakhage A.A."/>
            <person name="Braus G.H."/>
            <person name="Fischer R."/>
            <person name="Frisvad J.C."/>
            <person name="Goldman G.H."/>
            <person name="Houbraken J."/>
            <person name="Oakley B."/>
            <person name="Pocsi I."/>
            <person name="Scazzocchio C."/>
            <person name="Seiboth B."/>
            <person name="vanKuyk P.A."/>
            <person name="Wortman J."/>
            <person name="Dyer P.S."/>
            <person name="Grigoriev I.V."/>
        </authorList>
    </citation>
    <scope>NUCLEOTIDE SEQUENCE [LARGE SCALE GENOMIC DNA]</scope>
    <source>
        <strain evidence="4">DTO 134E9</strain>
    </source>
</reference>
<accession>A0A1L9RRE8</accession>
<sequence length="156" mass="17769">MSYNAKNLAYEAKQPSFLQKLRSQYGDTSGRLERPIARPRKEKQDDGDDDEPTYVDEESNEVISKEDYAALVRDSNKEDENPTQDSAEQTSKPDEKEKEAPSKQSLAEIGGPKKRKQAKVVGEENNAPEKEEERKEGPNRKPKQKKKKIKLSFDDA</sequence>
<dbReference type="OrthoDB" id="5388322at2759"/>
<dbReference type="EMBL" id="KV878211">
    <property type="protein sequence ID" value="OJJ37408.1"/>
    <property type="molecule type" value="Genomic_DNA"/>
</dbReference>
<gene>
    <name evidence="3" type="ORF">ASPWEDRAFT_39094</name>
</gene>
<dbReference type="VEuPathDB" id="FungiDB:ASPWEDRAFT_39094"/>
<evidence type="ECO:0000313" key="3">
    <source>
        <dbReference type="EMBL" id="OJJ37408.1"/>
    </source>
</evidence>
<feature type="compositionally biased region" description="Basic and acidic residues" evidence="1">
    <location>
        <begin position="127"/>
        <end position="139"/>
    </location>
</feature>
<dbReference type="RefSeq" id="XP_040691084.1">
    <property type="nucleotide sequence ID" value="XM_040835029.1"/>
</dbReference>
<proteinExistence type="predicted"/>
<feature type="compositionally biased region" description="Basic residues" evidence="1">
    <location>
        <begin position="140"/>
        <end position="150"/>
    </location>
</feature>
<keyword evidence="4" id="KW-1185">Reference proteome</keyword>
<feature type="compositionally biased region" description="Basic and acidic residues" evidence="1">
    <location>
        <begin position="91"/>
        <end position="101"/>
    </location>
</feature>